<feature type="domain" description="Ribbon-helix-helix protein CopG" evidence="2">
    <location>
        <begin position="4"/>
        <end position="41"/>
    </location>
</feature>
<dbReference type="SUPFAM" id="SSF47598">
    <property type="entry name" value="Ribbon-helix-helix"/>
    <property type="match status" value="1"/>
</dbReference>
<organism evidence="3 4">
    <name type="scientific">Candidatus Scalindua arabica</name>
    <dbReference type="NCBI Taxonomy" id="1127984"/>
    <lineage>
        <taxon>Bacteria</taxon>
        <taxon>Pseudomonadati</taxon>
        <taxon>Planctomycetota</taxon>
        <taxon>Candidatus Brocadiia</taxon>
        <taxon>Candidatus Brocadiales</taxon>
        <taxon>Candidatus Scalinduaceae</taxon>
        <taxon>Candidatus Scalindua</taxon>
    </lineage>
</organism>
<evidence type="ECO:0000313" key="4">
    <source>
        <dbReference type="Proteomes" id="UP000722750"/>
    </source>
</evidence>
<dbReference type="Gene3D" id="1.10.1220.10">
    <property type="entry name" value="Met repressor-like"/>
    <property type="match status" value="1"/>
</dbReference>
<accession>A0A941W4J1</accession>
<reference evidence="3" key="1">
    <citation type="journal article" date="2021" name="ISME J.">
        <title>Fine-scale metabolic discontinuity in a stratified prokaryote microbiome of a Red Sea deep halocline.</title>
        <authorList>
            <person name="Michoud G."/>
            <person name="Ngugi D.K."/>
            <person name="Barozzi A."/>
            <person name="Merlino G."/>
            <person name="Calleja M.L."/>
            <person name="Delgado-Huertas A."/>
            <person name="Moran X.A.G."/>
            <person name="Daffonchio D."/>
        </authorList>
    </citation>
    <scope>NUCLEOTIDE SEQUENCE</scope>
    <source>
        <strain evidence="3">SuakinDeep_MAG55_1</strain>
    </source>
</reference>
<dbReference type="InterPro" id="IPR013321">
    <property type="entry name" value="Arc_rbn_hlx_hlx"/>
</dbReference>
<dbReference type="InterPro" id="IPR010985">
    <property type="entry name" value="Ribbon_hlx_hlx"/>
</dbReference>
<gene>
    <name evidence="3" type="ORF">MAG551_02140</name>
</gene>
<dbReference type="AlphaFoldDB" id="A0A941W4J1"/>
<evidence type="ECO:0000259" key="2">
    <source>
        <dbReference type="Pfam" id="PF01402"/>
    </source>
</evidence>
<name>A0A941W4J1_9BACT</name>
<protein>
    <recommendedName>
        <fullName evidence="2">Ribbon-helix-helix protein CopG domain-containing protein</fullName>
    </recommendedName>
</protein>
<sequence length="76" mass="8902">MRTIQMTLDDDLVDAVDKVAKKFKMSRSAFARQALRNAIAQANIKQMENKHKRGYEKQPVSKSEFSIWESEQEWVN</sequence>
<dbReference type="InterPro" id="IPR002145">
    <property type="entry name" value="CopG"/>
</dbReference>
<evidence type="ECO:0000313" key="3">
    <source>
        <dbReference type="EMBL" id="MBS1259074.1"/>
    </source>
</evidence>
<proteinExistence type="predicted"/>
<feature type="region of interest" description="Disordered" evidence="1">
    <location>
        <begin position="49"/>
        <end position="76"/>
    </location>
</feature>
<dbReference type="GO" id="GO:0006355">
    <property type="term" value="P:regulation of DNA-templated transcription"/>
    <property type="evidence" value="ECO:0007669"/>
    <property type="project" value="InterPro"/>
</dbReference>
<comment type="caution">
    <text evidence="3">The sequence shown here is derived from an EMBL/GenBank/DDBJ whole genome shotgun (WGS) entry which is preliminary data.</text>
</comment>
<evidence type="ECO:0000256" key="1">
    <source>
        <dbReference type="SAM" id="MobiDB-lite"/>
    </source>
</evidence>
<dbReference type="Proteomes" id="UP000722750">
    <property type="component" value="Unassembled WGS sequence"/>
</dbReference>
<dbReference type="Pfam" id="PF01402">
    <property type="entry name" value="RHH_1"/>
    <property type="match status" value="1"/>
</dbReference>
<dbReference type="EMBL" id="JAANXD010000080">
    <property type="protein sequence ID" value="MBS1259074.1"/>
    <property type="molecule type" value="Genomic_DNA"/>
</dbReference>